<accession>A0ABN6LFY2</accession>
<protein>
    <submittedName>
        <fullName evidence="1">Uncharacterized protein</fullName>
    </submittedName>
</protein>
<proteinExistence type="predicted"/>
<organism evidence="1 2">
    <name type="scientific">Persicobacter psychrovividus</name>
    <dbReference type="NCBI Taxonomy" id="387638"/>
    <lineage>
        <taxon>Bacteria</taxon>
        <taxon>Pseudomonadati</taxon>
        <taxon>Bacteroidota</taxon>
        <taxon>Cytophagia</taxon>
        <taxon>Cytophagales</taxon>
        <taxon>Persicobacteraceae</taxon>
        <taxon>Persicobacter</taxon>
    </lineage>
</organism>
<keyword evidence="2" id="KW-1185">Reference proteome</keyword>
<evidence type="ECO:0000313" key="2">
    <source>
        <dbReference type="Proteomes" id="UP001354989"/>
    </source>
</evidence>
<sequence length="155" mass="17382">MNISTTETNPQMDLFNTPTTPEHECLKGLIITAQYTTPSGVLIVEGCRHLEDLQVVEKFAFLTNGQVRIQELKIKFAGKEIGKQNYFKAKQVYSPLKIKELAKALTMDSLTTFVQNGEVALDLKQAETKVEKILADAYMAKQQEAMDDLLDAWGL</sequence>
<reference evidence="1 2" key="1">
    <citation type="submission" date="2021-12" db="EMBL/GenBank/DDBJ databases">
        <title>Genome sequencing of bacteria with rrn-lacking chromosome and rrn-plasmid.</title>
        <authorList>
            <person name="Anda M."/>
            <person name="Iwasaki W."/>
        </authorList>
    </citation>
    <scope>NUCLEOTIDE SEQUENCE [LARGE SCALE GENOMIC DNA]</scope>
    <source>
        <strain evidence="1 2">NBRC 101262</strain>
        <plasmid evidence="1 2">pPP6</plasmid>
    </source>
</reference>
<gene>
    <name evidence="1" type="ORF">PEPS_43600</name>
</gene>
<keyword evidence="1" id="KW-0614">Plasmid</keyword>
<evidence type="ECO:0000313" key="1">
    <source>
        <dbReference type="EMBL" id="BDD02080.1"/>
    </source>
</evidence>
<dbReference type="RefSeq" id="WP_338399372.1">
    <property type="nucleotide sequence ID" value="NZ_AP025298.1"/>
</dbReference>
<dbReference type="EMBL" id="AP025298">
    <property type="protein sequence ID" value="BDD02080.1"/>
    <property type="molecule type" value="Genomic_DNA"/>
</dbReference>
<geneLocation type="plasmid" evidence="1 2">
    <name>pPP6</name>
</geneLocation>
<dbReference type="Proteomes" id="UP001354989">
    <property type="component" value="Plasmid pPP6"/>
</dbReference>
<name>A0ABN6LFY2_9BACT</name>